<name>A0A392QHD8_9FABA</name>
<accession>A0A392QHD8</accession>
<proteinExistence type="predicted"/>
<protein>
    <submittedName>
        <fullName evidence="1">Uncharacterized protein</fullName>
    </submittedName>
</protein>
<dbReference type="AlphaFoldDB" id="A0A392QHD8"/>
<sequence>MMGRYLAASTALKCKYLAGYATLLQAWIDHHLKGIGREEDDEYEEHLPRARKFGLTRGQTNANAVRKTIDRLLQYDD</sequence>
<dbReference type="EMBL" id="LXQA010134432">
    <property type="protein sequence ID" value="MCI23150.1"/>
    <property type="molecule type" value="Genomic_DNA"/>
</dbReference>
<dbReference type="Proteomes" id="UP000265520">
    <property type="component" value="Unassembled WGS sequence"/>
</dbReference>
<keyword evidence="2" id="KW-1185">Reference proteome</keyword>
<feature type="non-terminal residue" evidence="1">
    <location>
        <position position="77"/>
    </location>
</feature>
<evidence type="ECO:0000313" key="1">
    <source>
        <dbReference type="EMBL" id="MCI23150.1"/>
    </source>
</evidence>
<reference evidence="1 2" key="1">
    <citation type="journal article" date="2018" name="Front. Plant Sci.">
        <title>Red Clover (Trifolium pratense) and Zigzag Clover (T. medium) - A Picture of Genomic Similarities and Differences.</title>
        <authorList>
            <person name="Dluhosova J."/>
            <person name="Istvanek J."/>
            <person name="Nedelnik J."/>
            <person name="Repkova J."/>
        </authorList>
    </citation>
    <scope>NUCLEOTIDE SEQUENCE [LARGE SCALE GENOMIC DNA]</scope>
    <source>
        <strain evidence="2">cv. 10/8</strain>
        <tissue evidence="1">Leaf</tissue>
    </source>
</reference>
<organism evidence="1 2">
    <name type="scientific">Trifolium medium</name>
    <dbReference type="NCBI Taxonomy" id="97028"/>
    <lineage>
        <taxon>Eukaryota</taxon>
        <taxon>Viridiplantae</taxon>
        <taxon>Streptophyta</taxon>
        <taxon>Embryophyta</taxon>
        <taxon>Tracheophyta</taxon>
        <taxon>Spermatophyta</taxon>
        <taxon>Magnoliopsida</taxon>
        <taxon>eudicotyledons</taxon>
        <taxon>Gunneridae</taxon>
        <taxon>Pentapetalae</taxon>
        <taxon>rosids</taxon>
        <taxon>fabids</taxon>
        <taxon>Fabales</taxon>
        <taxon>Fabaceae</taxon>
        <taxon>Papilionoideae</taxon>
        <taxon>50 kb inversion clade</taxon>
        <taxon>NPAAA clade</taxon>
        <taxon>Hologalegina</taxon>
        <taxon>IRL clade</taxon>
        <taxon>Trifolieae</taxon>
        <taxon>Trifolium</taxon>
    </lineage>
</organism>
<comment type="caution">
    <text evidence="1">The sequence shown here is derived from an EMBL/GenBank/DDBJ whole genome shotgun (WGS) entry which is preliminary data.</text>
</comment>
<evidence type="ECO:0000313" key="2">
    <source>
        <dbReference type="Proteomes" id="UP000265520"/>
    </source>
</evidence>